<dbReference type="Gene3D" id="3.90.1140.10">
    <property type="entry name" value="Cyclic phosphodiesterase"/>
    <property type="match status" value="1"/>
</dbReference>
<organism evidence="2 3">
    <name type="scientific">Williamsia herbipolensis</name>
    <dbReference type="NCBI Taxonomy" id="1603258"/>
    <lineage>
        <taxon>Bacteria</taxon>
        <taxon>Bacillati</taxon>
        <taxon>Actinomycetota</taxon>
        <taxon>Actinomycetes</taxon>
        <taxon>Mycobacteriales</taxon>
        <taxon>Nocardiaceae</taxon>
        <taxon>Williamsia</taxon>
    </lineage>
</organism>
<dbReference type="Proteomes" id="UP001432128">
    <property type="component" value="Chromosome"/>
</dbReference>
<dbReference type="AlphaFoldDB" id="A0AAU4K085"/>
<feature type="region of interest" description="Disordered" evidence="1">
    <location>
        <begin position="528"/>
        <end position="566"/>
    </location>
</feature>
<sequence length="756" mass="79256">MADDTTTTTAPPTAWRGPILPLNTESGDGRVYQLDDGADIDVRPLPLPLCAQTEISPGHDGARVIGRLDRVWAEDGHVWGEGTFDSEDAEAMQWARKVRDGYAGWVSADFDRIGYRQVARDADGQEVTAADIARGAVADGTPQTQVHTWRIMGATLVSGPAFAEAKIAAVDAGTPDALTASLTAAGVNYPASHFADPQLPGPTALTVTKGGRVFGHLANWDTCHIGRADRCIRPPRSAGAYRYFHNGLIDTDTGELPVGKLTLGTGHARMGLGAHAAVEHYDNTGAAVAIIRAGEDQHGIWVAGRILPGVSDERVAELRRSGVSGDWRTIRGALELVAALAVNTPGFPVPRAEALVAGAESSLVAAGVVVPGWEAPRCTDEAPELEHAAPPVVQAAEEIVASVAARVAHDENRMRVAALDRRMGAAVAARQGAVAALTSRIRATSASLLERRATRAADTPGGRMPPELHRYWTKGEGAAKWVATPHPFTALVTALEATPDIAADMSPEQIKGLAANLYHDVFGKWPGPDRGDKADAVPDAAALDPSDPPTDPAPAEPTDDAEPEHTGGMVALIPAASDAADLALDGAEPPDELHVTLAYLGDDLTDVADDQVDEWVRIITEGVAQAQPLSGTLFARASFNDQNPDREQCAVYLIEAPGLSALRAQVWDIAEAPPIEAPAPTFDGYVPHMTMGYGVDVGDLAAGQGREVTFDRIRVAVAGRTVDIPLGTPPPSSDDVEEHTVSDVPAEPVAVAAGVS</sequence>
<feature type="region of interest" description="Disordered" evidence="1">
    <location>
        <begin position="1"/>
        <end position="22"/>
    </location>
</feature>
<proteinExistence type="predicted"/>
<keyword evidence="2" id="KW-0436">Ligase</keyword>
<dbReference type="EMBL" id="CP108021">
    <property type="protein sequence ID" value="WUM19395.1"/>
    <property type="molecule type" value="Genomic_DNA"/>
</dbReference>
<keyword evidence="3" id="KW-1185">Reference proteome</keyword>
<feature type="compositionally biased region" description="Low complexity" evidence="1">
    <location>
        <begin position="1"/>
        <end position="14"/>
    </location>
</feature>
<name>A0AAU4K085_9NOCA</name>
<dbReference type="SUPFAM" id="SSF55144">
    <property type="entry name" value="LigT-like"/>
    <property type="match status" value="1"/>
</dbReference>
<dbReference type="InterPro" id="IPR009097">
    <property type="entry name" value="Cyclic_Pdiesterase"/>
</dbReference>
<dbReference type="KEGG" id="whr:OG579_17050"/>
<feature type="compositionally biased region" description="Pro residues" evidence="1">
    <location>
        <begin position="546"/>
        <end position="555"/>
    </location>
</feature>
<evidence type="ECO:0000256" key="1">
    <source>
        <dbReference type="SAM" id="MobiDB-lite"/>
    </source>
</evidence>
<protein>
    <submittedName>
        <fullName evidence="2">2'-5' RNA ligase family protein</fullName>
    </submittedName>
</protein>
<reference evidence="2 3" key="1">
    <citation type="submission" date="2022-10" db="EMBL/GenBank/DDBJ databases">
        <title>The complete genomes of actinobacterial strains from the NBC collection.</title>
        <authorList>
            <person name="Joergensen T.S."/>
            <person name="Alvarez Arevalo M."/>
            <person name="Sterndorff E.B."/>
            <person name="Faurdal D."/>
            <person name="Vuksanovic O."/>
            <person name="Mourched A.-S."/>
            <person name="Charusanti P."/>
            <person name="Shaw S."/>
            <person name="Blin K."/>
            <person name="Weber T."/>
        </authorList>
    </citation>
    <scope>NUCLEOTIDE SEQUENCE [LARGE SCALE GENOMIC DNA]</scope>
    <source>
        <strain evidence="2 3">NBC_00319</strain>
    </source>
</reference>
<evidence type="ECO:0000313" key="2">
    <source>
        <dbReference type="EMBL" id="WUM19395.1"/>
    </source>
</evidence>
<accession>A0AAU4K085</accession>
<gene>
    <name evidence="2" type="ORF">OG579_17050</name>
</gene>
<evidence type="ECO:0000313" key="3">
    <source>
        <dbReference type="Proteomes" id="UP001432128"/>
    </source>
</evidence>
<dbReference type="GO" id="GO:0016874">
    <property type="term" value="F:ligase activity"/>
    <property type="evidence" value="ECO:0007669"/>
    <property type="project" value="UniProtKB-KW"/>
</dbReference>
<dbReference type="RefSeq" id="WP_328856904.1">
    <property type="nucleotide sequence ID" value="NZ_CP108021.1"/>
</dbReference>